<proteinExistence type="predicted"/>
<organism evidence="1">
    <name type="scientific">Timema genevievae</name>
    <name type="common">Walking stick</name>
    <dbReference type="NCBI Taxonomy" id="629358"/>
    <lineage>
        <taxon>Eukaryota</taxon>
        <taxon>Metazoa</taxon>
        <taxon>Ecdysozoa</taxon>
        <taxon>Arthropoda</taxon>
        <taxon>Hexapoda</taxon>
        <taxon>Insecta</taxon>
        <taxon>Pterygota</taxon>
        <taxon>Neoptera</taxon>
        <taxon>Polyneoptera</taxon>
        <taxon>Phasmatodea</taxon>
        <taxon>Timematodea</taxon>
        <taxon>Timematoidea</taxon>
        <taxon>Timematidae</taxon>
        <taxon>Timema</taxon>
    </lineage>
</organism>
<dbReference type="AlphaFoldDB" id="A0A7R9PKF7"/>
<name>A0A7R9PKF7_TIMGE</name>
<dbReference type="EMBL" id="OE840579">
    <property type="protein sequence ID" value="CAD7591312.1"/>
    <property type="molecule type" value="Genomic_DNA"/>
</dbReference>
<sequence length="162" mass="17974">MVFYSPITQVQLGFDQTDKRASERACKRLGGQTGEREPVLDVNPGAVRLKDDCEEAGKMCGPPLANALVVLSPTAEDGEIELANELYQLSARRLLAKIAPTSVEIGCRLVSPTNPLAVNITFLDQSCYFFIQVSPHEAEFDLVPDTILHIKSRSRWDRTRDL</sequence>
<accession>A0A7R9PKF7</accession>
<protein>
    <submittedName>
        <fullName evidence="1">Uncharacterized protein</fullName>
    </submittedName>
</protein>
<gene>
    <name evidence="1" type="ORF">TGEB3V08_LOCUS4544</name>
</gene>
<reference evidence="1" key="1">
    <citation type="submission" date="2020-11" db="EMBL/GenBank/DDBJ databases">
        <authorList>
            <person name="Tran Van P."/>
        </authorList>
    </citation>
    <scope>NUCLEOTIDE SEQUENCE</scope>
</reference>
<evidence type="ECO:0000313" key="1">
    <source>
        <dbReference type="EMBL" id="CAD7591312.1"/>
    </source>
</evidence>